<keyword evidence="2" id="KW-1185">Reference proteome</keyword>
<dbReference type="GeneID" id="301685368"/>
<evidence type="ECO:0008006" key="3">
    <source>
        <dbReference type="Google" id="ProtNLM"/>
    </source>
</evidence>
<dbReference type="EMBL" id="BIMW01000200">
    <property type="protein sequence ID" value="GCE96581.1"/>
    <property type="molecule type" value="Genomic_DNA"/>
</dbReference>
<name>A0A5M3TEP4_LIMPL</name>
<accession>A0A5M3TEP4</accession>
<dbReference type="SUPFAM" id="SSF75005">
    <property type="entry name" value="Arabinanase/levansucrase/invertase"/>
    <property type="match status" value="1"/>
</dbReference>
<dbReference type="InterPro" id="IPR023296">
    <property type="entry name" value="Glyco_hydro_beta-prop_sf"/>
</dbReference>
<sequence>MSDTSLKLQALRLPNNPILYPNLPGLEGELGANINGPSLIRVPDWIENPLGRYYLYFAHHSGKFIRLAYSNDIEDSWTVYSPGTLHIDQIDQTVCVNHIASPDVHVDHQNREIRMYFHGVHPWQGQVTFLTISKDGLHWAVSPEVLGPFYMRVFQYDGWYYAIAKNKNIGGVILRSKDGVTPFERGVDFIPNMRHAAVLLKEDTLIVFYSQIGDTPESILMSYVDLTQDWTSWIPSEPILILKPEQDYEGVDLPIQPSQSGAAKGRVRQLRDPAVYQEDNKSYLLYSIAGESGIAVAELKSIILTLIKAKSAFLKQLISKL</sequence>
<proteinExistence type="predicted"/>
<reference evidence="1 2" key="1">
    <citation type="journal article" date="2019" name="J Genomics">
        <title>The Draft Genome of a Hydrogen-producing Cyanobacterium, Arthrospira platensis NIES-46.</title>
        <authorList>
            <person name="Suzuki S."/>
            <person name="Yamaguchi H."/>
            <person name="Kawachi M."/>
        </authorList>
    </citation>
    <scope>NUCLEOTIDE SEQUENCE [LARGE SCALE GENOMIC DNA]</scope>
    <source>
        <strain evidence="1 2">NIES-46</strain>
    </source>
</reference>
<dbReference type="RefSeq" id="WP_014274471.1">
    <property type="nucleotide sequence ID" value="NZ_BIMW01000200.1"/>
</dbReference>
<protein>
    <recommendedName>
        <fullName evidence="3">Glycosyl hydrolase family 32 N-terminal domain-containing protein</fullName>
    </recommendedName>
</protein>
<evidence type="ECO:0000313" key="2">
    <source>
        <dbReference type="Proteomes" id="UP000326169"/>
    </source>
</evidence>
<evidence type="ECO:0000313" key="1">
    <source>
        <dbReference type="EMBL" id="GCE96581.1"/>
    </source>
</evidence>
<dbReference type="Gene3D" id="2.115.10.20">
    <property type="entry name" value="Glycosyl hydrolase domain, family 43"/>
    <property type="match status" value="1"/>
</dbReference>
<organism evidence="1 2">
    <name type="scientific">Limnospira platensis NIES-46</name>
    <dbReference type="NCBI Taxonomy" id="1236695"/>
    <lineage>
        <taxon>Bacteria</taxon>
        <taxon>Bacillati</taxon>
        <taxon>Cyanobacteriota</taxon>
        <taxon>Cyanophyceae</taxon>
        <taxon>Oscillatoriophycideae</taxon>
        <taxon>Oscillatoriales</taxon>
        <taxon>Sirenicapillariaceae</taxon>
        <taxon>Limnospira</taxon>
    </lineage>
</organism>
<dbReference type="Proteomes" id="UP000326169">
    <property type="component" value="Unassembled WGS sequence"/>
</dbReference>
<comment type="caution">
    <text evidence="1">The sequence shown here is derived from an EMBL/GenBank/DDBJ whole genome shotgun (WGS) entry which is preliminary data.</text>
</comment>
<gene>
    <name evidence="1" type="ORF">NIES46_46530</name>
</gene>